<accession>V2UI61</accession>
<organism evidence="2 3">
    <name type="scientific">Acinetobacter tjernbergiae DSM 14971 = CIP 107465</name>
    <dbReference type="NCBI Taxonomy" id="1120928"/>
    <lineage>
        <taxon>Bacteria</taxon>
        <taxon>Pseudomonadati</taxon>
        <taxon>Pseudomonadota</taxon>
        <taxon>Gammaproteobacteria</taxon>
        <taxon>Moraxellales</taxon>
        <taxon>Moraxellaceae</taxon>
        <taxon>Acinetobacter</taxon>
    </lineage>
</organism>
<dbReference type="OrthoDB" id="6712115at2"/>
<feature type="signal peptide" evidence="1">
    <location>
        <begin position="1"/>
        <end position="20"/>
    </location>
</feature>
<proteinExistence type="predicted"/>
<evidence type="ECO:0000313" key="2">
    <source>
        <dbReference type="EMBL" id="ESK54328.1"/>
    </source>
</evidence>
<gene>
    <name evidence="2" type="ORF">F990_02786</name>
</gene>
<feature type="chain" id="PRO_5004710800" description="TonB C-terminal domain-containing protein" evidence="1">
    <location>
        <begin position="21"/>
        <end position="140"/>
    </location>
</feature>
<protein>
    <recommendedName>
        <fullName evidence="4">TonB C-terminal domain-containing protein</fullName>
    </recommendedName>
</protein>
<sequence length="140" mass="16581">MLNKLFLCALFLSLSGCAITQFDYIKVEKLDLPTMTKYVIDGAEYDYENISNIGKNWIYFPNISLDNSELENRYRGFEFLAFIDERGYVRHIKVLKSTGLETLDRKIVHLFINRARTKIWLKDGKPHRIFALQKMEFYPE</sequence>
<evidence type="ECO:0000313" key="3">
    <source>
        <dbReference type="Proteomes" id="UP000017404"/>
    </source>
</evidence>
<comment type="caution">
    <text evidence="2">The sequence shown here is derived from an EMBL/GenBank/DDBJ whole genome shotgun (WGS) entry which is preliminary data.</text>
</comment>
<dbReference type="PATRIC" id="fig|1120928.5.peg.2820"/>
<keyword evidence="1" id="KW-0732">Signal</keyword>
<reference evidence="2 3" key="1">
    <citation type="submission" date="2013-10" db="EMBL/GenBank/DDBJ databases">
        <title>The Genome Sequence of Acinetobacter tjernbergiae CIP107465.</title>
        <authorList>
            <consortium name="The Broad Institute Genomics Platform"/>
            <consortium name="The Broad Institute Genome Sequencing Center for Infectious Disease"/>
            <person name="Cerqueira G."/>
            <person name="Feldgarden M."/>
            <person name="Courvalin P."/>
            <person name="Grillot-Courvalin C."/>
            <person name="Clermont D."/>
            <person name="Rocha E."/>
            <person name="Yoon E.-J."/>
            <person name="Nemec A."/>
            <person name="Young S.K."/>
            <person name="Zeng Q."/>
            <person name="Gargeya S."/>
            <person name="Fitzgerald M."/>
            <person name="Abouelleil A."/>
            <person name="Alvarado L."/>
            <person name="Berlin A.M."/>
            <person name="Chapman S.B."/>
            <person name="Gainer-Dewar J."/>
            <person name="Goldberg J."/>
            <person name="Gnerre S."/>
            <person name="Griggs A."/>
            <person name="Gujja S."/>
            <person name="Hansen M."/>
            <person name="Howarth C."/>
            <person name="Imamovic A."/>
            <person name="Ireland A."/>
            <person name="Larimer J."/>
            <person name="McCowan C."/>
            <person name="Murphy C."/>
            <person name="Pearson M."/>
            <person name="Poon T.W."/>
            <person name="Priest M."/>
            <person name="Roberts A."/>
            <person name="Saif S."/>
            <person name="Shea T."/>
            <person name="Sykes S."/>
            <person name="Wortman J."/>
            <person name="Nusbaum C."/>
            <person name="Birren B."/>
        </authorList>
    </citation>
    <scope>NUCLEOTIDE SEQUENCE [LARGE SCALE GENOMIC DNA]</scope>
    <source>
        <strain evidence="2 3">CIP 107465</strain>
    </source>
</reference>
<dbReference type="EMBL" id="AYEV01000032">
    <property type="protein sequence ID" value="ESK54328.1"/>
    <property type="molecule type" value="Genomic_DNA"/>
</dbReference>
<evidence type="ECO:0000256" key="1">
    <source>
        <dbReference type="SAM" id="SignalP"/>
    </source>
</evidence>
<evidence type="ECO:0008006" key="4">
    <source>
        <dbReference type="Google" id="ProtNLM"/>
    </source>
</evidence>
<dbReference type="AlphaFoldDB" id="V2UI61"/>
<dbReference type="eggNOG" id="ENOG5031SM4">
    <property type="taxonomic scope" value="Bacteria"/>
</dbReference>
<dbReference type="PROSITE" id="PS51257">
    <property type="entry name" value="PROKAR_LIPOPROTEIN"/>
    <property type="match status" value="1"/>
</dbReference>
<name>V2UI61_9GAMM</name>
<keyword evidence="3" id="KW-1185">Reference proteome</keyword>
<dbReference type="Proteomes" id="UP000017404">
    <property type="component" value="Unassembled WGS sequence"/>
</dbReference>
<dbReference type="RefSeq" id="WP_018678250.1">
    <property type="nucleotide sequence ID" value="NZ_AYEV01000032.1"/>
</dbReference>